<dbReference type="InterPro" id="IPR001841">
    <property type="entry name" value="Znf_RING"/>
</dbReference>
<keyword evidence="2 4" id="KW-0863">Zinc-finger</keyword>
<dbReference type="InterPro" id="IPR013083">
    <property type="entry name" value="Znf_RING/FYVE/PHD"/>
</dbReference>
<dbReference type="Pfam" id="PF13639">
    <property type="entry name" value="zf-RING_2"/>
    <property type="match status" value="1"/>
</dbReference>
<dbReference type="SUPFAM" id="SSF57850">
    <property type="entry name" value="RING/U-box"/>
    <property type="match status" value="1"/>
</dbReference>
<dbReference type="CDD" id="cd16454">
    <property type="entry name" value="RING-H2_PA-TM-RING"/>
    <property type="match status" value="1"/>
</dbReference>
<evidence type="ECO:0000313" key="7">
    <source>
        <dbReference type="EMBL" id="OQR85603.1"/>
    </source>
</evidence>
<evidence type="ECO:0000256" key="5">
    <source>
        <dbReference type="SAM" id="Phobius"/>
    </source>
</evidence>
<dbReference type="OrthoDB" id="272091at2759"/>
<dbReference type="SMART" id="SM00184">
    <property type="entry name" value="RING"/>
    <property type="match status" value="1"/>
</dbReference>
<dbReference type="PANTHER" id="PTHR45931">
    <property type="entry name" value="SI:CH211-59O9.10"/>
    <property type="match status" value="1"/>
</dbReference>
<keyword evidence="5" id="KW-1133">Transmembrane helix</keyword>
<dbReference type="GO" id="GO:0005634">
    <property type="term" value="C:nucleus"/>
    <property type="evidence" value="ECO:0007669"/>
    <property type="project" value="TreeGrafter"/>
</dbReference>
<keyword evidence="3" id="KW-0862">Zinc</keyword>
<dbReference type="PROSITE" id="PS50089">
    <property type="entry name" value="ZF_RING_2"/>
    <property type="match status" value="1"/>
</dbReference>
<evidence type="ECO:0000256" key="3">
    <source>
        <dbReference type="ARBA" id="ARBA00022833"/>
    </source>
</evidence>
<dbReference type="Proteomes" id="UP000243579">
    <property type="component" value="Unassembled WGS sequence"/>
</dbReference>
<reference evidence="7 8" key="1">
    <citation type="journal article" date="2014" name="Genome Biol. Evol.">
        <title>The secreted proteins of Achlya hypogyna and Thraustotheca clavata identify the ancestral oomycete secretome and reveal gene acquisitions by horizontal gene transfer.</title>
        <authorList>
            <person name="Misner I."/>
            <person name="Blouin N."/>
            <person name="Leonard G."/>
            <person name="Richards T.A."/>
            <person name="Lane C.E."/>
        </authorList>
    </citation>
    <scope>NUCLEOTIDE SEQUENCE [LARGE SCALE GENOMIC DNA]</scope>
    <source>
        <strain evidence="7 8">ATCC 48635</strain>
    </source>
</reference>
<dbReference type="GO" id="GO:0061630">
    <property type="term" value="F:ubiquitin protein ligase activity"/>
    <property type="evidence" value="ECO:0007669"/>
    <property type="project" value="TreeGrafter"/>
</dbReference>
<dbReference type="GO" id="GO:0008270">
    <property type="term" value="F:zinc ion binding"/>
    <property type="evidence" value="ECO:0007669"/>
    <property type="project" value="UniProtKB-KW"/>
</dbReference>
<proteinExistence type="predicted"/>
<gene>
    <name evidence="7" type="ORF">ACHHYP_20563</name>
</gene>
<evidence type="ECO:0000256" key="4">
    <source>
        <dbReference type="PROSITE-ProRule" id="PRU00175"/>
    </source>
</evidence>
<feature type="transmembrane region" description="Helical" evidence="5">
    <location>
        <begin position="34"/>
        <end position="54"/>
    </location>
</feature>
<dbReference type="STRING" id="1202772.A0A1V9YIN4"/>
<keyword evidence="5" id="KW-0472">Membrane</keyword>
<keyword evidence="5" id="KW-0812">Transmembrane</keyword>
<dbReference type="AlphaFoldDB" id="A0A1V9YIN4"/>
<name>A0A1V9YIN4_ACHHY</name>
<keyword evidence="8" id="KW-1185">Reference proteome</keyword>
<dbReference type="EMBL" id="JNBR01001648">
    <property type="protein sequence ID" value="OQR85603.1"/>
    <property type="molecule type" value="Genomic_DNA"/>
</dbReference>
<dbReference type="PANTHER" id="PTHR45931:SF3">
    <property type="entry name" value="RING ZINC FINGER-CONTAINING PROTEIN"/>
    <property type="match status" value="1"/>
</dbReference>
<evidence type="ECO:0000256" key="2">
    <source>
        <dbReference type="ARBA" id="ARBA00022771"/>
    </source>
</evidence>
<evidence type="ECO:0000259" key="6">
    <source>
        <dbReference type="PROSITE" id="PS50089"/>
    </source>
</evidence>
<feature type="domain" description="RING-type" evidence="6">
    <location>
        <begin position="145"/>
        <end position="186"/>
    </location>
</feature>
<dbReference type="GO" id="GO:0006511">
    <property type="term" value="P:ubiquitin-dependent protein catabolic process"/>
    <property type="evidence" value="ECO:0007669"/>
    <property type="project" value="TreeGrafter"/>
</dbReference>
<accession>A0A1V9YIN4</accession>
<protein>
    <recommendedName>
        <fullName evidence="6">RING-type domain-containing protein</fullName>
    </recommendedName>
</protein>
<dbReference type="Gene3D" id="3.30.40.10">
    <property type="entry name" value="Zinc/RING finger domain, C3HC4 (zinc finger)"/>
    <property type="match status" value="1"/>
</dbReference>
<keyword evidence="1" id="KW-0479">Metal-binding</keyword>
<sequence>MARASGLSAPASITICLCAHAFVFWLVRVVAQDSGVLAVVLAVLSLPLCMRLTYNVVATCMESEPPAVQGERQQLLLTRAHLQLLLTDRDFDSNDYEQLLQLDDHNVQKSHGASDGEIDRLPVVTVTESMLKGHKDTTGLENIQCSICLEDLTLGSQARMVPCFHRFHPECIDPWLSEKAECPICKFPAIG</sequence>
<organism evidence="7 8">
    <name type="scientific">Achlya hypogyna</name>
    <name type="common">Oomycete</name>
    <name type="synonym">Protoachlya hypogyna</name>
    <dbReference type="NCBI Taxonomy" id="1202772"/>
    <lineage>
        <taxon>Eukaryota</taxon>
        <taxon>Sar</taxon>
        <taxon>Stramenopiles</taxon>
        <taxon>Oomycota</taxon>
        <taxon>Saprolegniomycetes</taxon>
        <taxon>Saprolegniales</taxon>
        <taxon>Achlyaceae</taxon>
        <taxon>Achlya</taxon>
    </lineage>
</organism>
<evidence type="ECO:0000313" key="8">
    <source>
        <dbReference type="Proteomes" id="UP000243579"/>
    </source>
</evidence>
<feature type="transmembrane region" description="Helical" evidence="5">
    <location>
        <begin position="6"/>
        <end position="27"/>
    </location>
</feature>
<evidence type="ECO:0000256" key="1">
    <source>
        <dbReference type="ARBA" id="ARBA00022723"/>
    </source>
</evidence>
<comment type="caution">
    <text evidence="7">The sequence shown here is derived from an EMBL/GenBank/DDBJ whole genome shotgun (WGS) entry which is preliminary data.</text>
</comment>
<dbReference type="InterPro" id="IPR051834">
    <property type="entry name" value="RING_finger_E3_ligase"/>
</dbReference>